<name>T1A1L9_9ZZZZ</name>
<accession>T1A1L9</accession>
<gene>
    <name evidence="1" type="ORF">B2A_12601</name>
</gene>
<reference evidence="1" key="1">
    <citation type="submission" date="2013-08" db="EMBL/GenBank/DDBJ databases">
        <authorList>
            <person name="Mendez C."/>
            <person name="Richter M."/>
            <person name="Ferrer M."/>
            <person name="Sanchez J."/>
        </authorList>
    </citation>
    <scope>NUCLEOTIDE SEQUENCE</scope>
</reference>
<dbReference type="EMBL" id="AUZZ01009091">
    <property type="protein sequence ID" value="EQD34949.1"/>
    <property type="molecule type" value="Genomic_DNA"/>
</dbReference>
<organism evidence="1">
    <name type="scientific">mine drainage metagenome</name>
    <dbReference type="NCBI Taxonomy" id="410659"/>
    <lineage>
        <taxon>unclassified sequences</taxon>
        <taxon>metagenomes</taxon>
        <taxon>ecological metagenomes</taxon>
    </lineage>
</organism>
<dbReference type="InterPro" id="IPR036079">
    <property type="entry name" value="ATPase_csu/dsu_sf"/>
</dbReference>
<reference evidence="1" key="2">
    <citation type="journal article" date="2014" name="ISME J.">
        <title>Microbial stratification in low pH oxic and suboxic macroscopic growths along an acid mine drainage.</title>
        <authorList>
            <person name="Mendez-Garcia C."/>
            <person name="Mesa V."/>
            <person name="Sprenger R.R."/>
            <person name="Richter M."/>
            <person name="Diez M.S."/>
            <person name="Solano J."/>
            <person name="Bargiela R."/>
            <person name="Golyshina O.V."/>
            <person name="Manteca A."/>
            <person name="Ramos J.L."/>
            <person name="Gallego J.R."/>
            <person name="Llorente I."/>
            <person name="Martins Dos Santos V.A."/>
            <person name="Jensen O.N."/>
            <person name="Pelaez A.I."/>
            <person name="Sanchez J."/>
            <person name="Ferrer M."/>
        </authorList>
    </citation>
    <scope>NUCLEOTIDE SEQUENCE</scope>
</reference>
<sequence>MDRTYTGSYGRLKVSFSDFLSNQFITGLISRDLEGIEAALRETSYRDDIEQLASLYKLPELLDFAVNRHLNKKKQAGTVFSTAKCQAFPESILPQMGH</sequence>
<proteinExistence type="predicted"/>
<dbReference type="AlphaFoldDB" id="T1A1L9"/>
<dbReference type="Gene3D" id="1.10.132.50">
    <property type="entry name" value="ATP synthase (C/AC39) subunit, domain 3"/>
    <property type="match status" value="1"/>
</dbReference>
<comment type="caution">
    <text evidence="1">The sequence shown here is derived from an EMBL/GenBank/DDBJ whole genome shotgun (WGS) entry which is preliminary data.</text>
</comment>
<dbReference type="SUPFAM" id="SSF103486">
    <property type="entry name" value="V-type ATP synthase subunit C"/>
    <property type="match status" value="1"/>
</dbReference>
<protein>
    <submittedName>
        <fullName evidence="1">V-type ATP synthase subunit C</fullName>
    </submittedName>
</protein>
<dbReference type="InterPro" id="IPR044911">
    <property type="entry name" value="V-type_ATPase_csu/dsu_dom_3"/>
</dbReference>
<evidence type="ECO:0000313" key="1">
    <source>
        <dbReference type="EMBL" id="EQD34949.1"/>
    </source>
</evidence>